<dbReference type="PROSITE" id="PS50052">
    <property type="entry name" value="GUANYLATE_KINASE_2"/>
    <property type="match status" value="1"/>
</dbReference>
<dbReference type="EMBL" id="JACOOQ010000015">
    <property type="protein sequence ID" value="MBC5640598.1"/>
    <property type="molecule type" value="Genomic_DNA"/>
</dbReference>
<sequence length="197" mass="23234">MGKIFCLMGKSSSGKDTIFKEISNKNELSLKPIVLYTTRPKRTNETNGVEYFFINEDKLEQFKNEGKIIECRRYDTVHGPWYYSTIDDGQIDLEESNYIAIVTLEAYNSFRSYFGTEKVYPIYINIEDGLRLERALIRERNQKNPNYNELCRRFLADSVDFSLEKLKESGVNKEYINIDLQKCIEDIIRDIKREMQS</sequence>
<dbReference type="Pfam" id="PF00625">
    <property type="entry name" value="Guanylate_kin"/>
    <property type="match status" value="1"/>
</dbReference>
<protein>
    <submittedName>
        <fullName evidence="2">Guanylate kinase</fullName>
    </submittedName>
</protein>
<keyword evidence="2" id="KW-0418">Kinase</keyword>
<feature type="domain" description="Guanylate kinase-like" evidence="1">
    <location>
        <begin position="2"/>
        <end position="196"/>
    </location>
</feature>
<dbReference type="InterPro" id="IPR020590">
    <property type="entry name" value="Guanylate_kinase_CS"/>
</dbReference>
<dbReference type="InterPro" id="IPR008144">
    <property type="entry name" value="Guanylate_kin-like_dom"/>
</dbReference>
<keyword evidence="2" id="KW-0808">Transferase</keyword>
<dbReference type="InterPro" id="IPR008145">
    <property type="entry name" value="GK/Ca_channel_bsu"/>
</dbReference>
<dbReference type="SMART" id="SM00072">
    <property type="entry name" value="GuKc"/>
    <property type="match status" value="1"/>
</dbReference>
<comment type="caution">
    <text evidence="2">The sequence shown here is derived from an EMBL/GenBank/DDBJ whole genome shotgun (WGS) entry which is preliminary data.</text>
</comment>
<dbReference type="AlphaFoldDB" id="A0A8I0DLW6"/>
<name>A0A8I0DLW6_9CLOT</name>
<gene>
    <name evidence="2" type="ORF">H8R92_09245</name>
</gene>
<accession>A0A8I0DLW6</accession>
<dbReference type="RefSeq" id="WP_186835292.1">
    <property type="nucleotide sequence ID" value="NZ_JACOOQ010000015.1"/>
</dbReference>
<dbReference type="Gene3D" id="3.40.50.300">
    <property type="entry name" value="P-loop containing nucleotide triphosphate hydrolases"/>
    <property type="match status" value="1"/>
</dbReference>
<dbReference type="SUPFAM" id="SSF52540">
    <property type="entry name" value="P-loop containing nucleoside triphosphate hydrolases"/>
    <property type="match status" value="1"/>
</dbReference>
<organism evidence="2 3">
    <name type="scientific">Clostridium lentum</name>
    <dbReference type="NCBI Taxonomy" id="2763037"/>
    <lineage>
        <taxon>Bacteria</taxon>
        <taxon>Bacillati</taxon>
        <taxon>Bacillota</taxon>
        <taxon>Clostridia</taxon>
        <taxon>Eubacteriales</taxon>
        <taxon>Clostridiaceae</taxon>
        <taxon>Clostridium</taxon>
    </lineage>
</organism>
<evidence type="ECO:0000313" key="2">
    <source>
        <dbReference type="EMBL" id="MBC5640598.1"/>
    </source>
</evidence>
<dbReference type="Proteomes" id="UP000662088">
    <property type="component" value="Unassembled WGS sequence"/>
</dbReference>
<reference evidence="2" key="1">
    <citation type="submission" date="2020-08" db="EMBL/GenBank/DDBJ databases">
        <title>Genome public.</title>
        <authorList>
            <person name="Liu C."/>
            <person name="Sun Q."/>
        </authorList>
    </citation>
    <scope>NUCLEOTIDE SEQUENCE</scope>
    <source>
        <strain evidence="2">NSJ-42</strain>
    </source>
</reference>
<dbReference type="PROSITE" id="PS00856">
    <property type="entry name" value="GUANYLATE_KINASE_1"/>
    <property type="match status" value="1"/>
</dbReference>
<keyword evidence="3" id="KW-1185">Reference proteome</keyword>
<dbReference type="GO" id="GO:0016301">
    <property type="term" value="F:kinase activity"/>
    <property type="evidence" value="ECO:0007669"/>
    <property type="project" value="UniProtKB-KW"/>
</dbReference>
<evidence type="ECO:0000259" key="1">
    <source>
        <dbReference type="PROSITE" id="PS50052"/>
    </source>
</evidence>
<proteinExistence type="predicted"/>
<evidence type="ECO:0000313" key="3">
    <source>
        <dbReference type="Proteomes" id="UP000662088"/>
    </source>
</evidence>
<dbReference type="InterPro" id="IPR027417">
    <property type="entry name" value="P-loop_NTPase"/>
</dbReference>